<evidence type="ECO:0000256" key="4">
    <source>
        <dbReference type="SAM" id="SignalP"/>
    </source>
</evidence>
<dbReference type="PIRSF" id="PIRSF004846">
    <property type="entry name" value="ModA"/>
    <property type="match status" value="1"/>
</dbReference>
<dbReference type="InterPro" id="IPR050682">
    <property type="entry name" value="ModA/WtpA"/>
</dbReference>
<dbReference type="Pfam" id="PF13531">
    <property type="entry name" value="SBP_bac_11"/>
    <property type="match status" value="1"/>
</dbReference>
<accession>A0ABV0CZZ8</accession>
<evidence type="ECO:0000256" key="1">
    <source>
        <dbReference type="ARBA" id="ARBA00009175"/>
    </source>
</evidence>
<dbReference type="RefSeq" id="WP_346785904.1">
    <property type="nucleotide sequence ID" value="NZ_JBDLBR010000005.1"/>
</dbReference>
<keyword evidence="6" id="KW-1185">Reference proteome</keyword>
<dbReference type="PANTHER" id="PTHR30632">
    <property type="entry name" value="MOLYBDATE-BINDING PERIPLASMIC PROTEIN"/>
    <property type="match status" value="1"/>
</dbReference>
<protein>
    <submittedName>
        <fullName evidence="5">Molybdate ABC transporter substrate-binding protein</fullName>
    </submittedName>
</protein>
<evidence type="ECO:0000256" key="3">
    <source>
        <dbReference type="ARBA" id="ARBA00022729"/>
    </source>
</evidence>
<gene>
    <name evidence="5" type="primary">modA</name>
    <name evidence="5" type="ORF">ABDJ38_14825</name>
</gene>
<dbReference type="NCBIfam" id="TIGR01256">
    <property type="entry name" value="modA"/>
    <property type="match status" value="1"/>
</dbReference>
<evidence type="ECO:0000256" key="2">
    <source>
        <dbReference type="ARBA" id="ARBA00022723"/>
    </source>
</evidence>
<evidence type="ECO:0000313" key="6">
    <source>
        <dbReference type="Proteomes" id="UP001484535"/>
    </source>
</evidence>
<feature type="signal peptide" evidence="4">
    <location>
        <begin position="1"/>
        <end position="20"/>
    </location>
</feature>
<dbReference type="EMBL" id="JBDLBR010000005">
    <property type="protein sequence ID" value="MEN7538454.1"/>
    <property type="molecule type" value="Genomic_DNA"/>
</dbReference>
<feature type="chain" id="PRO_5045688536" evidence="4">
    <location>
        <begin position="21"/>
        <end position="257"/>
    </location>
</feature>
<reference evidence="5 6" key="1">
    <citation type="submission" date="2024-05" db="EMBL/GenBank/DDBJ databases">
        <authorList>
            <person name="Park S."/>
        </authorList>
    </citation>
    <scope>NUCLEOTIDE SEQUENCE [LARGE SCALE GENOMIC DNA]</scope>
    <source>
        <strain evidence="5 6">DGU5</strain>
    </source>
</reference>
<dbReference type="InterPro" id="IPR005950">
    <property type="entry name" value="ModA"/>
</dbReference>
<name>A0ABV0CZZ8_9SPHN</name>
<proteinExistence type="inferred from homology"/>
<evidence type="ECO:0000313" key="5">
    <source>
        <dbReference type="EMBL" id="MEN7538454.1"/>
    </source>
</evidence>
<dbReference type="PROSITE" id="PS51257">
    <property type="entry name" value="PROKAR_LIPOPROTEIN"/>
    <property type="match status" value="1"/>
</dbReference>
<dbReference type="Gene3D" id="3.40.190.10">
    <property type="entry name" value="Periplasmic binding protein-like II"/>
    <property type="match status" value="2"/>
</dbReference>
<comment type="caution">
    <text evidence="5">The sequence shown here is derived from an EMBL/GenBank/DDBJ whole genome shotgun (WGS) entry which is preliminary data.</text>
</comment>
<organism evidence="5 6">
    <name type="scientific">Aurantiacibacter flavus</name>
    <dbReference type="NCBI Taxonomy" id="3145232"/>
    <lineage>
        <taxon>Bacteria</taxon>
        <taxon>Pseudomonadati</taxon>
        <taxon>Pseudomonadota</taxon>
        <taxon>Alphaproteobacteria</taxon>
        <taxon>Sphingomonadales</taxon>
        <taxon>Erythrobacteraceae</taxon>
        <taxon>Aurantiacibacter</taxon>
    </lineage>
</organism>
<dbReference type="Proteomes" id="UP001484535">
    <property type="component" value="Unassembled WGS sequence"/>
</dbReference>
<dbReference type="PANTHER" id="PTHR30632:SF17">
    <property type="entry name" value="MOLYBDATE-BINDING PROTEIN MODA"/>
    <property type="match status" value="1"/>
</dbReference>
<keyword evidence="3 4" id="KW-0732">Signal</keyword>
<keyword evidence="2" id="KW-0479">Metal-binding</keyword>
<comment type="similarity">
    <text evidence="1">Belongs to the bacterial solute-binding protein ModA family.</text>
</comment>
<dbReference type="SUPFAM" id="SSF53850">
    <property type="entry name" value="Periplasmic binding protein-like II"/>
    <property type="match status" value="1"/>
</dbReference>
<sequence length="257" mass="26777">MRSFPSLLVLILASGSLFLAACDAKPDANSAPVVLAAASMQEAIEDAAQGWASAGHARPLLSFASSAVVARQAAEGAPADLVVTADEQWMDWMEARQLLRPGTRRNIAGNTLVLVAPADPDEGQADLSMLLAAFTGRLAIAEPETVPAGRYAMAALTQMGFAERLSDRIVPAENVRAALALVERGEVELGIVYATDALASDKVTVLATFDPDAHAPIRYPLAVLAGSTQPDAEAFADYIASPAGQAILARHGFSASR</sequence>